<accession>A0A5N5HBK5</accession>
<dbReference type="AlphaFoldDB" id="A0A5N5HBK5"/>
<dbReference type="EMBL" id="SMOL01000160">
    <property type="protein sequence ID" value="KAB2625389.1"/>
    <property type="molecule type" value="Genomic_DNA"/>
</dbReference>
<protein>
    <submittedName>
        <fullName evidence="2">TMV resistance protein N-like</fullName>
    </submittedName>
</protein>
<comment type="caution">
    <text evidence="2">The sequence shown here is derived from an EMBL/GenBank/DDBJ whole genome shotgun (WGS) entry which is preliminary data.</text>
</comment>
<reference evidence="2 3" key="3">
    <citation type="submission" date="2019-11" db="EMBL/GenBank/DDBJ databases">
        <title>A de novo genome assembly of a pear dwarfing rootstock.</title>
        <authorList>
            <person name="Wang F."/>
            <person name="Wang J."/>
            <person name="Li S."/>
            <person name="Zhang Y."/>
            <person name="Fang M."/>
            <person name="Ma L."/>
            <person name="Zhao Y."/>
            <person name="Jiang S."/>
        </authorList>
    </citation>
    <scope>NUCLEOTIDE SEQUENCE [LARGE SCALE GENOMIC DNA]</scope>
    <source>
        <strain evidence="2">S2</strain>
        <tissue evidence="2">Leaf</tissue>
    </source>
</reference>
<keyword evidence="3" id="KW-1185">Reference proteome</keyword>
<name>A0A5N5HBK5_9ROSA</name>
<organism evidence="2 3">
    <name type="scientific">Pyrus ussuriensis x Pyrus communis</name>
    <dbReference type="NCBI Taxonomy" id="2448454"/>
    <lineage>
        <taxon>Eukaryota</taxon>
        <taxon>Viridiplantae</taxon>
        <taxon>Streptophyta</taxon>
        <taxon>Embryophyta</taxon>
        <taxon>Tracheophyta</taxon>
        <taxon>Spermatophyta</taxon>
        <taxon>Magnoliopsida</taxon>
        <taxon>eudicotyledons</taxon>
        <taxon>Gunneridae</taxon>
        <taxon>Pentapetalae</taxon>
        <taxon>rosids</taxon>
        <taxon>fabids</taxon>
        <taxon>Rosales</taxon>
        <taxon>Rosaceae</taxon>
        <taxon>Amygdaloideae</taxon>
        <taxon>Maleae</taxon>
        <taxon>Pyrus</taxon>
    </lineage>
</organism>
<evidence type="ECO:0000313" key="2">
    <source>
        <dbReference type="EMBL" id="KAB2625389.1"/>
    </source>
</evidence>
<proteinExistence type="predicted"/>
<evidence type="ECO:0000256" key="1">
    <source>
        <dbReference type="SAM" id="SignalP"/>
    </source>
</evidence>
<gene>
    <name evidence="2" type="ORF">D8674_017049</name>
</gene>
<feature type="signal peptide" evidence="1">
    <location>
        <begin position="1"/>
        <end position="27"/>
    </location>
</feature>
<keyword evidence="1" id="KW-0732">Signal</keyword>
<dbReference type="Proteomes" id="UP000327157">
    <property type="component" value="Chromosome 16"/>
</dbReference>
<feature type="chain" id="PRO_5024356175" evidence="1">
    <location>
        <begin position="28"/>
        <end position="88"/>
    </location>
</feature>
<reference evidence="3" key="2">
    <citation type="submission" date="2019-10" db="EMBL/GenBank/DDBJ databases">
        <title>A de novo genome assembly of a pear dwarfing rootstock.</title>
        <authorList>
            <person name="Wang F."/>
            <person name="Wang J."/>
            <person name="Li S."/>
            <person name="Zhang Y."/>
            <person name="Fang M."/>
            <person name="Ma L."/>
            <person name="Zhao Y."/>
            <person name="Jiang S."/>
        </authorList>
    </citation>
    <scope>NUCLEOTIDE SEQUENCE [LARGE SCALE GENOMIC DNA]</scope>
</reference>
<reference evidence="2 3" key="1">
    <citation type="submission" date="2019-09" db="EMBL/GenBank/DDBJ databases">
        <authorList>
            <person name="Ou C."/>
        </authorList>
    </citation>
    <scope>NUCLEOTIDE SEQUENCE [LARGE SCALE GENOMIC DNA]</scope>
    <source>
        <strain evidence="2">S2</strain>
        <tissue evidence="2">Leaf</tissue>
    </source>
</reference>
<sequence>MSCVVAITKSQMAIVFSFLLCSGTAKEAMPSTLVPNSVMEFPDSMKRGHVAMGGKEVTAWLQRPFGLPLNVRDGVANVSTNGEGRSAL</sequence>
<evidence type="ECO:0000313" key="3">
    <source>
        <dbReference type="Proteomes" id="UP000327157"/>
    </source>
</evidence>